<reference evidence="1 2" key="2">
    <citation type="journal article" date="2022" name="Mol. Ecol. Resour.">
        <title>The genomes of chicory, endive, great burdock and yacon provide insights into Asteraceae paleo-polyploidization history and plant inulin production.</title>
        <authorList>
            <person name="Fan W."/>
            <person name="Wang S."/>
            <person name="Wang H."/>
            <person name="Wang A."/>
            <person name="Jiang F."/>
            <person name="Liu H."/>
            <person name="Zhao H."/>
            <person name="Xu D."/>
            <person name="Zhang Y."/>
        </authorList>
    </citation>
    <scope>NUCLEOTIDE SEQUENCE [LARGE SCALE GENOMIC DNA]</scope>
    <source>
        <strain evidence="2">cv. Yunnan</strain>
        <tissue evidence="1">Leaves</tissue>
    </source>
</reference>
<reference evidence="2" key="1">
    <citation type="journal article" date="2022" name="Mol. Ecol. Resour.">
        <title>The genomes of chicory, endive, great burdock and yacon provide insights into Asteraceae palaeo-polyploidization history and plant inulin production.</title>
        <authorList>
            <person name="Fan W."/>
            <person name="Wang S."/>
            <person name="Wang H."/>
            <person name="Wang A."/>
            <person name="Jiang F."/>
            <person name="Liu H."/>
            <person name="Zhao H."/>
            <person name="Xu D."/>
            <person name="Zhang Y."/>
        </authorList>
    </citation>
    <scope>NUCLEOTIDE SEQUENCE [LARGE SCALE GENOMIC DNA]</scope>
    <source>
        <strain evidence="2">cv. Yunnan</strain>
    </source>
</reference>
<evidence type="ECO:0000313" key="2">
    <source>
        <dbReference type="Proteomes" id="UP001056120"/>
    </source>
</evidence>
<dbReference type="Proteomes" id="UP001056120">
    <property type="component" value="Linkage Group LG05"/>
</dbReference>
<sequence length="110" mass="12032">MDFGGICSNGFDEFSLVFGLGGCTKRNVKHMQIPFHDISLATNRFADQNLLATGGLGKVYKGLSGKHGHIAVKRWDRGQGQGDHEFKTEIALLGFCDDKGEKKLVYKGSL</sequence>
<gene>
    <name evidence="1" type="ORF">L1987_16349</name>
</gene>
<organism evidence="1 2">
    <name type="scientific">Smallanthus sonchifolius</name>
    <dbReference type="NCBI Taxonomy" id="185202"/>
    <lineage>
        <taxon>Eukaryota</taxon>
        <taxon>Viridiplantae</taxon>
        <taxon>Streptophyta</taxon>
        <taxon>Embryophyta</taxon>
        <taxon>Tracheophyta</taxon>
        <taxon>Spermatophyta</taxon>
        <taxon>Magnoliopsida</taxon>
        <taxon>eudicotyledons</taxon>
        <taxon>Gunneridae</taxon>
        <taxon>Pentapetalae</taxon>
        <taxon>asterids</taxon>
        <taxon>campanulids</taxon>
        <taxon>Asterales</taxon>
        <taxon>Asteraceae</taxon>
        <taxon>Asteroideae</taxon>
        <taxon>Heliantheae alliance</taxon>
        <taxon>Millerieae</taxon>
        <taxon>Smallanthus</taxon>
    </lineage>
</organism>
<accession>A0ACB9JAA7</accession>
<dbReference type="EMBL" id="CM042022">
    <property type="protein sequence ID" value="KAI3816646.1"/>
    <property type="molecule type" value="Genomic_DNA"/>
</dbReference>
<name>A0ACB9JAA7_9ASTR</name>
<evidence type="ECO:0000313" key="1">
    <source>
        <dbReference type="EMBL" id="KAI3816646.1"/>
    </source>
</evidence>
<keyword evidence="2" id="KW-1185">Reference proteome</keyword>
<protein>
    <submittedName>
        <fullName evidence="1">Uncharacterized protein</fullName>
    </submittedName>
</protein>
<proteinExistence type="predicted"/>
<comment type="caution">
    <text evidence="1">The sequence shown here is derived from an EMBL/GenBank/DDBJ whole genome shotgun (WGS) entry which is preliminary data.</text>
</comment>